<dbReference type="GO" id="GO:0016791">
    <property type="term" value="F:phosphatase activity"/>
    <property type="evidence" value="ECO:0007669"/>
    <property type="project" value="TreeGrafter"/>
</dbReference>
<dbReference type="InterPro" id="IPR023214">
    <property type="entry name" value="HAD_sf"/>
</dbReference>
<sequence>TQRFESVDDFNQDDCAIARNASWLSESAGALSCADPDFPLATRFGCCPQNAFVPDDADASEEDDSFILGDETIVPACSRSGPRHAGWHYCLDAYEEVQLADGSSASERTTCNLSFADMDFTRSLLSEKLGYIIDCDGVLYHGSHLLPGAREFVSFLQTSGKRHLFLTNASDKSAKRLVEKFAALGLETREENFYTSAMSTATFLRRQKQGGRAFVLGEECLRNELQKEGIIVVDRVSAEMSTPDFLVIGESASSELYNFDLIELAVKLVRRGARLIGTNEDVADRIGSEMLPGTGALILPIAAASGVQPYFVGKPNPLMVRSALDRLDIPRELAVVVGDRMNTDVRAGVEAGVDTVLVLSGVTTPEEVLHYSYRPSVILSGVGDIASIISEEKLQNATVMATPRRRSSSPPAKSEGDQEPDLNSTSSDKA</sequence>
<dbReference type="InParanoid" id="A0A2R5GK29"/>
<dbReference type="InterPro" id="IPR036412">
    <property type="entry name" value="HAD-like_sf"/>
</dbReference>
<gene>
    <name evidence="2" type="ORF">FCC1311_072062</name>
</gene>
<evidence type="ECO:0000313" key="2">
    <source>
        <dbReference type="EMBL" id="GBG30985.1"/>
    </source>
</evidence>
<feature type="region of interest" description="Disordered" evidence="1">
    <location>
        <begin position="396"/>
        <end position="430"/>
    </location>
</feature>
<dbReference type="NCBIfam" id="TIGR01460">
    <property type="entry name" value="HAD-SF-IIA"/>
    <property type="match status" value="1"/>
</dbReference>
<dbReference type="Gene3D" id="3.40.50.1000">
    <property type="entry name" value="HAD superfamily/HAD-like"/>
    <property type="match status" value="2"/>
</dbReference>
<dbReference type="GO" id="GO:0005737">
    <property type="term" value="C:cytoplasm"/>
    <property type="evidence" value="ECO:0007669"/>
    <property type="project" value="TreeGrafter"/>
</dbReference>
<dbReference type="PANTHER" id="PTHR19288">
    <property type="entry name" value="4-NITROPHENYLPHOSPHATASE-RELATED"/>
    <property type="match status" value="1"/>
</dbReference>
<dbReference type="InterPro" id="IPR006357">
    <property type="entry name" value="HAD-SF_hydro_IIA"/>
</dbReference>
<accession>A0A2R5GK29</accession>
<feature type="non-terminal residue" evidence="2">
    <location>
        <position position="1"/>
    </location>
</feature>
<dbReference type="SUPFAM" id="SSF56784">
    <property type="entry name" value="HAD-like"/>
    <property type="match status" value="1"/>
</dbReference>
<dbReference type="Pfam" id="PF13344">
    <property type="entry name" value="Hydrolase_6"/>
    <property type="match status" value="1"/>
</dbReference>
<evidence type="ECO:0000313" key="3">
    <source>
        <dbReference type="Proteomes" id="UP000241890"/>
    </source>
</evidence>
<name>A0A2R5GK29_9STRA</name>
<dbReference type="Pfam" id="PF13242">
    <property type="entry name" value="Hydrolase_like"/>
    <property type="match status" value="1"/>
</dbReference>
<dbReference type="AlphaFoldDB" id="A0A2R5GK29"/>
<dbReference type="EMBL" id="BEYU01000087">
    <property type="protein sequence ID" value="GBG30985.1"/>
    <property type="molecule type" value="Genomic_DNA"/>
</dbReference>
<proteinExistence type="predicted"/>
<reference evidence="2 3" key="1">
    <citation type="submission" date="2017-12" db="EMBL/GenBank/DDBJ databases">
        <title>Sequencing, de novo assembly and annotation of complete genome of a new Thraustochytrid species, strain FCC1311.</title>
        <authorList>
            <person name="Sedici K."/>
            <person name="Godart F."/>
            <person name="Aiese Cigliano R."/>
            <person name="Sanseverino W."/>
            <person name="Barakat M."/>
            <person name="Ortet P."/>
            <person name="Marechal E."/>
            <person name="Cagnac O."/>
            <person name="Amato A."/>
        </authorList>
    </citation>
    <scope>NUCLEOTIDE SEQUENCE [LARGE SCALE GENOMIC DNA]</scope>
</reference>
<dbReference type="Proteomes" id="UP000241890">
    <property type="component" value="Unassembled WGS sequence"/>
</dbReference>
<dbReference type="PANTHER" id="PTHR19288:SF46">
    <property type="entry name" value="HALOACID DEHALOGENASE-LIKE HYDROLASE DOMAIN-CONTAINING PROTEIN 2"/>
    <property type="match status" value="1"/>
</dbReference>
<organism evidence="2 3">
    <name type="scientific">Hondaea fermentalgiana</name>
    <dbReference type="NCBI Taxonomy" id="2315210"/>
    <lineage>
        <taxon>Eukaryota</taxon>
        <taxon>Sar</taxon>
        <taxon>Stramenopiles</taxon>
        <taxon>Bigyra</taxon>
        <taxon>Labyrinthulomycetes</taxon>
        <taxon>Thraustochytrida</taxon>
        <taxon>Thraustochytriidae</taxon>
        <taxon>Hondaea</taxon>
    </lineage>
</organism>
<evidence type="ECO:0000256" key="1">
    <source>
        <dbReference type="SAM" id="MobiDB-lite"/>
    </source>
</evidence>
<keyword evidence="3" id="KW-1185">Reference proteome</keyword>
<feature type="compositionally biased region" description="Polar residues" evidence="1">
    <location>
        <begin position="421"/>
        <end position="430"/>
    </location>
</feature>
<protein>
    <submittedName>
        <fullName evidence="2">Pyridoxal phosphate phosphatase</fullName>
    </submittedName>
</protein>
<dbReference type="OrthoDB" id="413953at2759"/>
<comment type="caution">
    <text evidence="2">The sequence shown here is derived from an EMBL/GenBank/DDBJ whole genome shotgun (WGS) entry which is preliminary data.</text>
</comment>